<dbReference type="NCBIfam" id="TIGR00966">
    <property type="entry name" value="transloc_SecF"/>
    <property type="match status" value="1"/>
</dbReference>
<dbReference type="SUPFAM" id="SSF82866">
    <property type="entry name" value="Multidrug efflux transporter AcrB transmembrane domain"/>
    <property type="match status" value="1"/>
</dbReference>
<feature type="transmembrane region" description="Helical" evidence="9">
    <location>
        <begin position="240"/>
        <end position="261"/>
    </location>
</feature>
<comment type="caution">
    <text evidence="9">Lacks conserved residue(s) required for the propagation of feature annotation.</text>
</comment>
<keyword evidence="8 9" id="KW-0472">Membrane</keyword>
<dbReference type="InterPro" id="IPR048634">
    <property type="entry name" value="SecD_SecF_C"/>
</dbReference>
<dbReference type="AlphaFoldDB" id="A0A6V8LVB5"/>
<keyword evidence="4 9" id="KW-0812">Transmembrane</keyword>
<keyword evidence="5 9" id="KW-0653">Protein transport</keyword>
<evidence type="ECO:0000256" key="5">
    <source>
        <dbReference type="ARBA" id="ARBA00022927"/>
    </source>
</evidence>
<keyword evidence="6 9" id="KW-1133">Transmembrane helix</keyword>
<comment type="similarity">
    <text evidence="9">Belongs to the SecD/SecF family. SecF subfamily.</text>
</comment>
<dbReference type="GO" id="GO:0043952">
    <property type="term" value="P:protein transport by the Sec complex"/>
    <property type="evidence" value="ECO:0007669"/>
    <property type="project" value="UniProtKB-UniRule"/>
</dbReference>
<comment type="subcellular location">
    <subcellularLocation>
        <location evidence="1 9">Cell membrane</location>
        <topology evidence="1 9">Multi-pass membrane protein</topology>
    </subcellularLocation>
</comment>
<comment type="caution">
    <text evidence="11">The sequence shown here is derived from an EMBL/GenBank/DDBJ whole genome shotgun (WGS) entry which is preliminary data.</text>
</comment>
<feature type="transmembrane region" description="Helical" evidence="9">
    <location>
        <begin position="316"/>
        <end position="340"/>
    </location>
</feature>
<evidence type="ECO:0000256" key="7">
    <source>
        <dbReference type="ARBA" id="ARBA00023010"/>
    </source>
</evidence>
<reference evidence="11 12" key="2">
    <citation type="submission" date="2020-05" db="EMBL/GenBank/DDBJ databases">
        <title>Draft genome sequence of Desulfovibrio sp. strainFSS-1.</title>
        <authorList>
            <person name="Shimoshige H."/>
            <person name="Kobayashi H."/>
            <person name="Maekawa T."/>
        </authorList>
    </citation>
    <scope>NUCLEOTIDE SEQUENCE [LARGE SCALE GENOMIC DNA]</scope>
    <source>
        <strain evidence="11 12">SIID29052-01</strain>
    </source>
</reference>
<dbReference type="HAMAP" id="MF_01464_B">
    <property type="entry name" value="SecF_B"/>
    <property type="match status" value="1"/>
</dbReference>
<dbReference type="InterPro" id="IPR005665">
    <property type="entry name" value="SecF_bac"/>
</dbReference>
<feature type="domain" description="Protein export membrane protein SecD/SecF C-terminal" evidence="10">
    <location>
        <begin position="119"/>
        <end position="172"/>
    </location>
</feature>
<evidence type="ECO:0000313" key="12">
    <source>
        <dbReference type="Proteomes" id="UP000494245"/>
    </source>
</evidence>
<evidence type="ECO:0000256" key="1">
    <source>
        <dbReference type="ARBA" id="ARBA00004651"/>
    </source>
</evidence>
<feature type="transmembrane region" description="Helical" evidence="9">
    <location>
        <begin position="166"/>
        <end position="183"/>
    </location>
</feature>
<evidence type="ECO:0000256" key="9">
    <source>
        <dbReference type="HAMAP-Rule" id="MF_01464"/>
    </source>
</evidence>
<dbReference type="GO" id="GO:0015450">
    <property type="term" value="F:protein-transporting ATPase activity"/>
    <property type="evidence" value="ECO:0007669"/>
    <property type="project" value="InterPro"/>
</dbReference>
<protein>
    <recommendedName>
        <fullName evidence="9">Protein-export membrane protein SecF</fullName>
    </recommendedName>
</protein>
<dbReference type="PANTHER" id="PTHR30081:SF8">
    <property type="entry name" value="PROTEIN TRANSLOCASE SUBUNIT SECF"/>
    <property type="match status" value="1"/>
</dbReference>
<organism evidence="11 12">
    <name type="scientific">Fundidesulfovibrio magnetotacticus</name>
    <dbReference type="NCBI Taxonomy" id="2730080"/>
    <lineage>
        <taxon>Bacteria</taxon>
        <taxon>Pseudomonadati</taxon>
        <taxon>Thermodesulfobacteriota</taxon>
        <taxon>Desulfovibrionia</taxon>
        <taxon>Desulfovibrionales</taxon>
        <taxon>Desulfovibrionaceae</taxon>
        <taxon>Fundidesulfovibrio</taxon>
    </lineage>
</organism>
<keyword evidence="12" id="KW-1185">Reference proteome</keyword>
<feature type="transmembrane region" description="Helical" evidence="9">
    <location>
        <begin position="292"/>
        <end position="310"/>
    </location>
</feature>
<dbReference type="InterPro" id="IPR022813">
    <property type="entry name" value="SecD/SecF_arch_bac"/>
</dbReference>
<dbReference type="Proteomes" id="UP000494245">
    <property type="component" value="Unassembled WGS sequence"/>
</dbReference>
<evidence type="ECO:0000259" key="10">
    <source>
        <dbReference type="Pfam" id="PF02355"/>
    </source>
</evidence>
<sequence length="363" mass="39007">MGLELIKLNTNINFLGYRKYAYIFSALLVLAGLVSLVTKGGPRYGVDFAGGMTIQLKFAKAVTPDEIKKPLDGAGLHGLSVQRLGQDKDNTFLISASERGEPLEQVRSMVNQTLKASLGEGAYEVQRMEVVGPKVGADLRQGALNAIFWAVLLIAVYISGRFEQRWLAAAAMAGGLGLAMWGFNRMGFSTGALIGVAILVTLALCWALKLKFALGALMADLHDIFVTIGIFSIFDLEFDLTIVAALLTILGYSLNDTIIVYDRIRERLHADKDLPLEKLINSAVNQTLSRTMLTSLITLFTVTALYLFGGSVLRDFALAMIIGIATGTFSSIFVASAVLLDLGGGLDAFQSDEPQADVQGGKA</sequence>
<dbReference type="InterPro" id="IPR022646">
    <property type="entry name" value="SecD/SecF_CS"/>
</dbReference>
<feature type="transmembrane region" description="Helical" evidence="9">
    <location>
        <begin position="20"/>
        <end position="38"/>
    </location>
</feature>
<dbReference type="GO" id="GO:0005886">
    <property type="term" value="C:plasma membrane"/>
    <property type="evidence" value="ECO:0007669"/>
    <property type="project" value="UniProtKB-SubCell"/>
</dbReference>
<dbReference type="Pfam" id="PF02355">
    <property type="entry name" value="SecD_SecF_C"/>
    <property type="match status" value="2"/>
</dbReference>
<dbReference type="PRINTS" id="PR01755">
    <property type="entry name" value="SECFTRNLCASE"/>
</dbReference>
<keyword evidence="3 9" id="KW-1003">Cell membrane</keyword>
<evidence type="ECO:0000256" key="8">
    <source>
        <dbReference type="ARBA" id="ARBA00023136"/>
    </source>
</evidence>
<evidence type="ECO:0000256" key="2">
    <source>
        <dbReference type="ARBA" id="ARBA00022448"/>
    </source>
</evidence>
<comment type="subunit">
    <text evidence="9">Forms a complex with SecD. Part of the essential Sec protein translocation apparatus which comprises SecA, SecYEG and auxiliary proteins SecDF. Other proteins may also be involved.</text>
</comment>
<accession>A0A6V8LVB5</accession>
<dbReference type="InterPro" id="IPR022645">
    <property type="entry name" value="SecD/SecF_bac"/>
</dbReference>
<dbReference type="GO" id="GO:0006605">
    <property type="term" value="P:protein targeting"/>
    <property type="evidence" value="ECO:0007669"/>
    <property type="project" value="UniProtKB-UniRule"/>
</dbReference>
<feature type="domain" description="Protein export membrane protein SecD/SecF C-terminal" evidence="10">
    <location>
        <begin position="192"/>
        <end position="343"/>
    </location>
</feature>
<feature type="transmembrane region" description="Helical" evidence="9">
    <location>
        <begin position="189"/>
        <end position="208"/>
    </location>
</feature>
<dbReference type="GO" id="GO:0065002">
    <property type="term" value="P:intracellular protein transmembrane transport"/>
    <property type="evidence" value="ECO:0007669"/>
    <property type="project" value="UniProtKB-UniRule"/>
</dbReference>
<name>A0A6V8LVB5_9BACT</name>
<gene>
    <name evidence="9" type="primary">secF</name>
    <name evidence="11" type="ORF">NNJEOMEG_03552</name>
</gene>
<proteinExistence type="inferred from homology"/>
<dbReference type="PANTHER" id="PTHR30081">
    <property type="entry name" value="PROTEIN-EXPORT MEMBRANE PROTEIN SEC"/>
    <property type="match status" value="1"/>
</dbReference>
<keyword evidence="7 9" id="KW-0811">Translocation</keyword>
<dbReference type="Pfam" id="PF07549">
    <property type="entry name" value="Sec_GG"/>
    <property type="match status" value="1"/>
</dbReference>
<comment type="function">
    <text evidence="9">Part of the Sec protein translocase complex. Interacts with the SecYEG preprotein conducting channel. SecDF uses the proton motive force (PMF) to complete protein translocation after the ATP-dependent function of SecA.</text>
</comment>
<keyword evidence="2 9" id="KW-0813">Transport</keyword>
<evidence type="ECO:0000313" key="11">
    <source>
        <dbReference type="EMBL" id="GFK95684.1"/>
    </source>
</evidence>
<dbReference type="RefSeq" id="WP_173086826.1">
    <property type="nucleotide sequence ID" value="NZ_BLTE01000020.1"/>
</dbReference>
<reference evidence="11 12" key="1">
    <citation type="submission" date="2020-04" db="EMBL/GenBank/DDBJ databases">
        <authorList>
            <consortium name="Desulfovibrio sp. FSS-1 genome sequencing consortium"/>
            <person name="Shimoshige H."/>
            <person name="Kobayashi H."/>
            <person name="Maekawa T."/>
        </authorList>
    </citation>
    <scope>NUCLEOTIDE SEQUENCE [LARGE SCALE GENOMIC DNA]</scope>
    <source>
        <strain evidence="11 12">SIID29052-01</strain>
    </source>
</reference>
<dbReference type="Gene3D" id="1.20.1640.10">
    <property type="entry name" value="Multidrug efflux transporter AcrB transmembrane domain"/>
    <property type="match status" value="1"/>
</dbReference>
<evidence type="ECO:0000256" key="4">
    <source>
        <dbReference type="ARBA" id="ARBA00022692"/>
    </source>
</evidence>
<evidence type="ECO:0000256" key="6">
    <source>
        <dbReference type="ARBA" id="ARBA00022989"/>
    </source>
</evidence>
<feature type="transmembrane region" description="Helical" evidence="9">
    <location>
        <begin position="142"/>
        <end position="159"/>
    </location>
</feature>
<dbReference type="EMBL" id="BLTE01000020">
    <property type="protein sequence ID" value="GFK95684.1"/>
    <property type="molecule type" value="Genomic_DNA"/>
</dbReference>
<evidence type="ECO:0000256" key="3">
    <source>
        <dbReference type="ARBA" id="ARBA00022475"/>
    </source>
</evidence>